<feature type="transmembrane region" description="Helical" evidence="1">
    <location>
        <begin position="155"/>
        <end position="179"/>
    </location>
</feature>
<feature type="transmembrane region" description="Helical" evidence="1">
    <location>
        <begin position="122"/>
        <end position="143"/>
    </location>
</feature>
<proteinExistence type="predicted"/>
<evidence type="ECO:0000313" key="3">
    <source>
        <dbReference type="Proteomes" id="UP000193411"/>
    </source>
</evidence>
<keyword evidence="1" id="KW-0472">Membrane</keyword>
<keyword evidence="1" id="KW-1133">Transmembrane helix</keyword>
<reference evidence="2 3" key="1">
    <citation type="submission" date="2016-07" db="EMBL/GenBank/DDBJ databases">
        <title>Pervasive Adenine N6-methylation of Active Genes in Fungi.</title>
        <authorList>
            <consortium name="DOE Joint Genome Institute"/>
            <person name="Mondo S.J."/>
            <person name="Dannebaum R.O."/>
            <person name="Kuo R.C."/>
            <person name="Labutti K."/>
            <person name="Haridas S."/>
            <person name="Kuo A."/>
            <person name="Salamov A."/>
            <person name="Ahrendt S.R."/>
            <person name="Lipzen A."/>
            <person name="Sullivan W."/>
            <person name="Andreopoulos W.B."/>
            <person name="Clum A."/>
            <person name="Lindquist E."/>
            <person name="Daum C."/>
            <person name="Ramamoorthy G.K."/>
            <person name="Gryganskyi A."/>
            <person name="Culley D."/>
            <person name="Magnuson J.K."/>
            <person name="James T.Y."/>
            <person name="O'Malley M.A."/>
            <person name="Stajich J.E."/>
            <person name="Spatafora J.W."/>
            <person name="Visel A."/>
            <person name="Grigoriev I.V."/>
        </authorList>
    </citation>
    <scope>NUCLEOTIDE SEQUENCE [LARGE SCALE GENOMIC DNA]</scope>
    <source>
        <strain evidence="2 3">PL171</strain>
    </source>
</reference>
<feature type="transmembrane region" description="Helical" evidence="1">
    <location>
        <begin position="27"/>
        <end position="48"/>
    </location>
</feature>
<dbReference type="EMBL" id="MCFL01000025">
    <property type="protein sequence ID" value="ORZ34993.1"/>
    <property type="molecule type" value="Genomic_DNA"/>
</dbReference>
<comment type="caution">
    <text evidence="2">The sequence shown here is derived from an EMBL/GenBank/DDBJ whole genome shotgun (WGS) entry which is preliminary data.</text>
</comment>
<feature type="transmembrane region" description="Helical" evidence="1">
    <location>
        <begin position="76"/>
        <end position="96"/>
    </location>
</feature>
<keyword evidence="1" id="KW-0812">Transmembrane</keyword>
<protein>
    <submittedName>
        <fullName evidence="2">Uncharacterized protein</fullName>
    </submittedName>
</protein>
<gene>
    <name evidence="2" type="ORF">BCR44DRAFT_1139450</name>
</gene>
<organism evidence="2 3">
    <name type="scientific">Catenaria anguillulae PL171</name>
    <dbReference type="NCBI Taxonomy" id="765915"/>
    <lineage>
        <taxon>Eukaryota</taxon>
        <taxon>Fungi</taxon>
        <taxon>Fungi incertae sedis</taxon>
        <taxon>Blastocladiomycota</taxon>
        <taxon>Blastocladiomycetes</taxon>
        <taxon>Blastocladiales</taxon>
        <taxon>Catenariaceae</taxon>
        <taxon>Catenaria</taxon>
    </lineage>
</organism>
<name>A0A1Y2HMT8_9FUNG</name>
<dbReference type="Proteomes" id="UP000193411">
    <property type="component" value="Unassembled WGS sequence"/>
</dbReference>
<keyword evidence="3" id="KW-1185">Reference proteome</keyword>
<evidence type="ECO:0000256" key="1">
    <source>
        <dbReference type="SAM" id="Phobius"/>
    </source>
</evidence>
<evidence type="ECO:0000313" key="2">
    <source>
        <dbReference type="EMBL" id="ORZ34993.1"/>
    </source>
</evidence>
<sequence>MDCAGRSDGRCGDGGWMTFYRYPESPIHFFIICSLFVLLTCVRLRTFVLRSNSTQKKAPATPSANNTNGGSLRTIFLLRSVLLVVALTCAVVHDLAAPEITVRLGHVQLEKMMHFPGRQPNAPNIIICALLFSFASIGQDAVFAFCHIFTARLSALLFIAFMVLRVVVFASLSSALPVFSCPQ</sequence>
<accession>A0A1Y2HMT8</accession>
<dbReference type="AlphaFoldDB" id="A0A1Y2HMT8"/>